<dbReference type="SUPFAM" id="SSF56112">
    <property type="entry name" value="Protein kinase-like (PK-like)"/>
    <property type="match status" value="1"/>
</dbReference>
<dbReference type="InterPro" id="IPR011009">
    <property type="entry name" value="Kinase-like_dom_sf"/>
</dbReference>
<organism evidence="4 5">
    <name type="scientific">Tulasnella calospora MUT 4182</name>
    <dbReference type="NCBI Taxonomy" id="1051891"/>
    <lineage>
        <taxon>Eukaryota</taxon>
        <taxon>Fungi</taxon>
        <taxon>Dikarya</taxon>
        <taxon>Basidiomycota</taxon>
        <taxon>Agaricomycotina</taxon>
        <taxon>Agaricomycetes</taxon>
        <taxon>Cantharellales</taxon>
        <taxon>Tulasnellaceae</taxon>
        <taxon>Tulasnella</taxon>
    </lineage>
</organism>
<dbReference type="PANTHER" id="PTHR10098:SF108">
    <property type="entry name" value="TETRATRICOPEPTIDE REPEAT PROTEIN 28"/>
    <property type="match status" value="1"/>
</dbReference>
<evidence type="ECO:0000313" key="4">
    <source>
        <dbReference type="EMBL" id="KIO22973.1"/>
    </source>
</evidence>
<dbReference type="SUPFAM" id="SSF48452">
    <property type="entry name" value="TPR-like"/>
    <property type="match status" value="2"/>
</dbReference>
<dbReference type="PROSITE" id="PS50005">
    <property type="entry name" value="TPR"/>
    <property type="match status" value="2"/>
</dbReference>
<feature type="compositionally biased region" description="Basic and acidic residues" evidence="2">
    <location>
        <begin position="155"/>
        <end position="167"/>
    </location>
</feature>
<feature type="repeat" description="TPR" evidence="1">
    <location>
        <begin position="641"/>
        <end position="674"/>
    </location>
</feature>
<evidence type="ECO:0000256" key="2">
    <source>
        <dbReference type="SAM" id="MobiDB-lite"/>
    </source>
</evidence>
<feature type="domain" description="Protein kinase" evidence="3">
    <location>
        <begin position="195"/>
        <end position="500"/>
    </location>
</feature>
<accession>A0A0C3KNN6</accession>
<feature type="region of interest" description="Disordered" evidence="2">
    <location>
        <begin position="354"/>
        <end position="373"/>
    </location>
</feature>
<name>A0A0C3KNN6_9AGAM</name>
<dbReference type="HOGENOM" id="CLU_000288_7_37_1"/>
<dbReference type="STRING" id="1051891.A0A0C3KNN6"/>
<feature type="compositionally biased region" description="Basic and acidic residues" evidence="2">
    <location>
        <begin position="121"/>
        <end position="133"/>
    </location>
</feature>
<dbReference type="Pfam" id="PF13424">
    <property type="entry name" value="TPR_12"/>
    <property type="match status" value="4"/>
</dbReference>
<feature type="region of interest" description="Disordered" evidence="2">
    <location>
        <begin position="853"/>
        <end position="876"/>
    </location>
</feature>
<dbReference type="PROSITE" id="PS00108">
    <property type="entry name" value="PROTEIN_KINASE_ST"/>
    <property type="match status" value="1"/>
</dbReference>
<evidence type="ECO:0000256" key="1">
    <source>
        <dbReference type="PROSITE-ProRule" id="PRU00339"/>
    </source>
</evidence>
<dbReference type="SMART" id="SM00028">
    <property type="entry name" value="TPR"/>
    <property type="match status" value="8"/>
</dbReference>
<feature type="compositionally biased region" description="Basic and acidic residues" evidence="2">
    <location>
        <begin position="195"/>
        <end position="206"/>
    </location>
</feature>
<dbReference type="PROSITE" id="PS50011">
    <property type="entry name" value="PROTEIN_KINASE_DOM"/>
    <property type="match status" value="1"/>
</dbReference>
<dbReference type="SMART" id="SM00220">
    <property type="entry name" value="S_TKc"/>
    <property type="match status" value="1"/>
</dbReference>
<dbReference type="PANTHER" id="PTHR10098">
    <property type="entry name" value="RAPSYN-RELATED"/>
    <property type="match status" value="1"/>
</dbReference>
<feature type="compositionally biased region" description="Polar residues" evidence="2">
    <location>
        <begin position="83"/>
        <end position="96"/>
    </location>
</feature>
<dbReference type="InterPro" id="IPR008271">
    <property type="entry name" value="Ser/Thr_kinase_AS"/>
</dbReference>
<dbReference type="GO" id="GO:0004672">
    <property type="term" value="F:protein kinase activity"/>
    <property type="evidence" value="ECO:0007669"/>
    <property type="project" value="InterPro"/>
</dbReference>
<dbReference type="Proteomes" id="UP000054248">
    <property type="component" value="Unassembled WGS sequence"/>
</dbReference>
<feature type="repeat" description="TPR" evidence="1">
    <location>
        <begin position="521"/>
        <end position="554"/>
    </location>
</feature>
<dbReference type="Pfam" id="PF00069">
    <property type="entry name" value="Pkinase"/>
    <property type="match status" value="1"/>
</dbReference>
<dbReference type="InterPro" id="IPR019734">
    <property type="entry name" value="TPR_rpt"/>
</dbReference>
<evidence type="ECO:0000259" key="3">
    <source>
        <dbReference type="PROSITE" id="PS50011"/>
    </source>
</evidence>
<protein>
    <recommendedName>
        <fullName evidence="3">Protein kinase domain-containing protein</fullName>
    </recommendedName>
</protein>
<keyword evidence="5" id="KW-1185">Reference proteome</keyword>
<dbReference type="EMBL" id="KN823096">
    <property type="protein sequence ID" value="KIO22973.1"/>
    <property type="molecule type" value="Genomic_DNA"/>
</dbReference>
<dbReference type="Gene3D" id="1.10.510.10">
    <property type="entry name" value="Transferase(Phosphotransferase) domain 1"/>
    <property type="match status" value="1"/>
</dbReference>
<dbReference type="OrthoDB" id="2536083at2759"/>
<evidence type="ECO:0000313" key="5">
    <source>
        <dbReference type="Proteomes" id="UP000054248"/>
    </source>
</evidence>
<dbReference type="InterPro" id="IPR000719">
    <property type="entry name" value="Prot_kinase_dom"/>
</dbReference>
<sequence length="876" mass="98311">MQENENHPSQQGQGDPPSVFVLSYKLRNKLDKLTQWRIDPSLIEFPGDAREFRGGFAIVSQAFLASPLSAKGGANESEHTTDEGSNSDTLDAQSGTDIDCKGKAEGAGSHTEDGDSSGTKGEGRNDNDEEQKPYAHGHASIAKIGDQSASSENTVGEHPDSGDHDSQSQRSTQEPEDDQRGKDEGEGSSIVDGETDQRKEEGRMESDSINQEQNSDHRSPKPKQIVAVKKLKIERETDLERVLGLALRESEFLVELSHPNIVKLEGFVEDLSERKVWLIFPWEEHGNLRDFLASGEWEIPERISLINDVTLGLEYLHEQKPPIYHGDLKSLNILVNSECYALITDFGSARHLGIDHTGKQPKENEDKPRPLAHPATGEELITLEAIFSATASTITLTGSSYTLRWAAPELLQDEKPCLRSDIWALGWIAYEVMTNTIPFHDVKKDAIVINRVIQGHLPSVTEDARMSLIRALCSLMVQCWSINPDKRPTAEECRKSVSWMPKIVPAPTRSMDEDASKLRHAQLLSQLGHMYRRQADYPRALSSFTKASNIYTINNDARGRAETLRNLADVHRFRGEHAEAVTFLLESLRISTDLGDESERARSIFGLAEIHRLRREYGEAAKLYSDCLQIDTNTGSKRERATALWGLAEVHLEKAEYREAKKLYSEALKIYTDAGDRRERAATLWGLAEVHRFQDEYNEAIPIYSEALQIYTDIGDHQQRANTLWSLAEVHRFQQEYSEARTLYSESLQVYTDIADRQSRGTAFWGLAEVHRSLHEYNEATKLYSEAMQIFTDVGDNHWRALTLLGLAKTHRKQGHSGEAISLYTEAWKVWEEIGDSANASYALGQAVDTRSTLQEPATDSAETVEVGEDRLLTSE</sequence>
<reference evidence="4 5" key="1">
    <citation type="submission" date="2014-04" db="EMBL/GenBank/DDBJ databases">
        <authorList>
            <consortium name="DOE Joint Genome Institute"/>
            <person name="Kuo A."/>
            <person name="Girlanda M."/>
            <person name="Perotto S."/>
            <person name="Kohler A."/>
            <person name="Nagy L.G."/>
            <person name="Floudas D."/>
            <person name="Copeland A."/>
            <person name="Barry K.W."/>
            <person name="Cichocki N."/>
            <person name="Veneault-Fourrey C."/>
            <person name="LaButti K."/>
            <person name="Lindquist E.A."/>
            <person name="Lipzen A."/>
            <person name="Lundell T."/>
            <person name="Morin E."/>
            <person name="Murat C."/>
            <person name="Sun H."/>
            <person name="Tunlid A."/>
            <person name="Henrissat B."/>
            <person name="Grigoriev I.V."/>
            <person name="Hibbett D.S."/>
            <person name="Martin F."/>
            <person name="Nordberg H.P."/>
            <person name="Cantor M.N."/>
            <person name="Hua S.X."/>
        </authorList>
    </citation>
    <scope>NUCLEOTIDE SEQUENCE [LARGE SCALE GENOMIC DNA]</scope>
    <source>
        <strain evidence="4 5">MUT 4182</strain>
    </source>
</reference>
<gene>
    <name evidence="4" type="ORF">M407DRAFT_27544</name>
</gene>
<proteinExistence type="predicted"/>
<keyword evidence="1" id="KW-0802">TPR repeat</keyword>
<dbReference type="Gene3D" id="1.25.40.10">
    <property type="entry name" value="Tetratricopeptide repeat domain"/>
    <property type="match status" value="2"/>
</dbReference>
<dbReference type="InterPro" id="IPR011990">
    <property type="entry name" value="TPR-like_helical_dom_sf"/>
</dbReference>
<feature type="region of interest" description="Disordered" evidence="2">
    <location>
        <begin position="70"/>
        <end position="223"/>
    </location>
</feature>
<feature type="compositionally biased region" description="Basic and acidic residues" evidence="2">
    <location>
        <begin position="354"/>
        <end position="369"/>
    </location>
</feature>
<dbReference type="AlphaFoldDB" id="A0A0C3KNN6"/>
<reference evidence="5" key="2">
    <citation type="submission" date="2015-01" db="EMBL/GenBank/DDBJ databases">
        <title>Evolutionary Origins and Diversification of the Mycorrhizal Mutualists.</title>
        <authorList>
            <consortium name="DOE Joint Genome Institute"/>
            <consortium name="Mycorrhizal Genomics Consortium"/>
            <person name="Kohler A."/>
            <person name="Kuo A."/>
            <person name="Nagy L.G."/>
            <person name="Floudas D."/>
            <person name="Copeland A."/>
            <person name="Barry K.W."/>
            <person name="Cichocki N."/>
            <person name="Veneault-Fourrey C."/>
            <person name="LaButti K."/>
            <person name="Lindquist E.A."/>
            <person name="Lipzen A."/>
            <person name="Lundell T."/>
            <person name="Morin E."/>
            <person name="Murat C."/>
            <person name="Riley R."/>
            <person name="Ohm R."/>
            <person name="Sun H."/>
            <person name="Tunlid A."/>
            <person name="Henrissat B."/>
            <person name="Grigoriev I.V."/>
            <person name="Hibbett D.S."/>
            <person name="Martin F."/>
        </authorList>
    </citation>
    <scope>NUCLEOTIDE SEQUENCE [LARGE SCALE GENOMIC DNA]</scope>
    <source>
        <strain evidence="5">MUT 4182</strain>
    </source>
</reference>
<feature type="compositionally biased region" description="Polar residues" evidence="2">
    <location>
        <begin position="853"/>
        <end position="862"/>
    </location>
</feature>
<dbReference type="GO" id="GO:0005524">
    <property type="term" value="F:ATP binding"/>
    <property type="evidence" value="ECO:0007669"/>
    <property type="project" value="InterPro"/>
</dbReference>